<accession>A0AAN9G009</accession>
<evidence type="ECO:0000256" key="2">
    <source>
        <dbReference type="SAM" id="Phobius"/>
    </source>
</evidence>
<dbReference type="EMBL" id="JBAMIC010000175">
    <property type="protein sequence ID" value="KAK7089882.1"/>
    <property type="molecule type" value="Genomic_DNA"/>
</dbReference>
<evidence type="ECO:0000256" key="1">
    <source>
        <dbReference type="SAM" id="MobiDB-lite"/>
    </source>
</evidence>
<feature type="region of interest" description="Disordered" evidence="1">
    <location>
        <begin position="29"/>
        <end position="55"/>
    </location>
</feature>
<feature type="transmembrane region" description="Helical" evidence="2">
    <location>
        <begin position="61"/>
        <end position="84"/>
    </location>
</feature>
<gene>
    <name evidence="3" type="ORF">V1264_024219</name>
</gene>
<reference evidence="3 4" key="1">
    <citation type="submission" date="2024-02" db="EMBL/GenBank/DDBJ databases">
        <title>Chromosome-scale genome assembly of the rough periwinkle Littorina saxatilis.</title>
        <authorList>
            <person name="De Jode A."/>
            <person name="Faria R."/>
            <person name="Formenti G."/>
            <person name="Sims Y."/>
            <person name="Smith T.P."/>
            <person name="Tracey A."/>
            <person name="Wood J.M.D."/>
            <person name="Zagrodzka Z.B."/>
            <person name="Johannesson K."/>
            <person name="Butlin R.K."/>
            <person name="Leder E.H."/>
        </authorList>
    </citation>
    <scope>NUCLEOTIDE SEQUENCE [LARGE SCALE GENOMIC DNA]</scope>
    <source>
        <strain evidence="3">Snail1</strain>
        <tissue evidence="3">Muscle</tissue>
    </source>
</reference>
<evidence type="ECO:0000313" key="4">
    <source>
        <dbReference type="Proteomes" id="UP001374579"/>
    </source>
</evidence>
<sequence>MEDSGTWVWRTGGGERKEVDFIIRRSSKPHNVTGVVPDNERNNTSSYDEHSDAKEDDGNTIVLVSSCLGGVAIVSIAVVIFVVIRKRTLRATRRQSSPVANEEDGHPLPGDCHAYTKTRRVSSHFYDEVKYET</sequence>
<protein>
    <submittedName>
        <fullName evidence="3">Uncharacterized protein</fullName>
    </submittedName>
</protein>
<dbReference type="AlphaFoldDB" id="A0AAN9G009"/>
<comment type="caution">
    <text evidence="3">The sequence shown here is derived from an EMBL/GenBank/DDBJ whole genome shotgun (WGS) entry which is preliminary data.</text>
</comment>
<keyword evidence="2" id="KW-1133">Transmembrane helix</keyword>
<keyword evidence="2" id="KW-0812">Transmembrane</keyword>
<name>A0AAN9G009_9CAEN</name>
<dbReference type="Proteomes" id="UP001374579">
    <property type="component" value="Unassembled WGS sequence"/>
</dbReference>
<organism evidence="3 4">
    <name type="scientific">Littorina saxatilis</name>
    <dbReference type="NCBI Taxonomy" id="31220"/>
    <lineage>
        <taxon>Eukaryota</taxon>
        <taxon>Metazoa</taxon>
        <taxon>Spiralia</taxon>
        <taxon>Lophotrochozoa</taxon>
        <taxon>Mollusca</taxon>
        <taxon>Gastropoda</taxon>
        <taxon>Caenogastropoda</taxon>
        <taxon>Littorinimorpha</taxon>
        <taxon>Littorinoidea</taxon>
        <taxon>Littorinidae</taxon>
        <taxon>Littorina</taxon>
    </lineage>
</organism>
<proteinExistence type="predicted"/>
<evidence type="ECO:0000313" key="3">
    <source>
        <dbReference type="EMBL" id="KAK7089882.1"/>
    </source>
</evidence>
<feature type="region of interest" description="Disordered" evidence="1">
    <location>
        <begin position="92"/>
        <end position="114"/>
    </location>
</feature>
<keyword evidence="4" id="KW-1185">Reference proteome</keyword>
<keyword evidence="2" id="KW-0472">Membrane</keyword>